<dbReference type="AlphaFoldDB" id="C6VTR7"/>
<keyword evidence="2" id="KW-1185">Reference proteome</keyword>
<evidence type="ECO:0000313" key="1">
    <source>
        <dbReference type="EMBL" id="ACT93010.1"/>
    </source>
</evidence>
<dbReference type="KEGG" id="dfe:Dfer_1769"/>
<reference evidence="1 2" key="1">
    <citation type="journal article" date="2009" name="Stand. Genomic Sci.">
        <title>Complete genome sequence of Dyadobacter fermentans type strain (NS114).</title>
        <authorList>
            <person name="Lang E."/>
            <person name="Lapidus A."/>
            <person name="Chertkov O."/>
            <person name="Brettin T."/>
            <person name="Detter J.C."/>
            <person name="Han C."/>
            <person name="Copeland A."/>
            <person name="Glavina Del Rio T."/>
            <person name="Nolan M."/>
            <person name="Chen F."/>
            <person name="Lucas S."/>
            <person name="Tice H."/>
            <person name="Cheng J.F."/>
            <person name="Land M."/>
            <person name="Hauser L."/>
            <person name="Chang Y.J."/>
            <person name="Jeffries C.D."/>
            <person name="Kopitz M."/>
            <person name="Bruce D."/>
            <person name="Goodwin L."/>
            <person name="Pitluck S."/>
            <person name="Ovchinnikova G."/>
            <person name="Pati A."/>
            <person name="Ivanova N."/>
            <person name="Mavrommatis K."/>
            <person name="Chen A."/>
            <person name="Palaniappan K."/>
            <person name="Chain P."/>
            <person name="Bristow J."/>
            <person name="Eisen J.A."/>
            <person name="Markowitz V."/>
            <person name="Hugenholtz P."/>
            <person name="Goker M."/>
            <person name="Rohde M."/>
            <person name="Kyrpides N.C."/>
            <person name="Klenk H.P."/>
        </authorList>
    </citation>
    <scope>NUCLEOTIDE SEQUENCE [LARGE SCALE GENOMIC DNA]</scope>
    <source>
        <strain evidence="2">ATCC 700827 / DSM 18053 / CIP 107007 / KCTC 52180 / NS114</strain>
    </source>
</reference>
<dbReference type="STRING" id="471854.Dfer_1769"/>
<dbReference type="Proteomes" id="UP000002011">
    <property type="component" value="Chromosome"/>
</dbReference>
<gene>
    <name evidence="1" type="ordered locus">Dfer_1769</name>
</gene>
<sequence>MPLYLNFLIKNFNFCAAKPGRIAKSYDNLSSASDSLAGSRLVFVAKFVRM</sequence>
<organism evidence="1 2">
    <name type="scientific">Dyadobacter fermentans (strain ATCC 700827 / DSM 18053 / CIP 107007 / KCTC 52180 / NS114)</name>
    <dbReference type="NCBI Taxonomy" id="471854"/>
    <lineage>
        <taxon>Bacteria</taxon>
        <taxon>Pseudomonadati</taxon>
        <taxon>Bacteroidota</taxon>
        <taxon>Cytophagia</taxon>
        <taxon>Cytophagales</taxon>
        <taxon>Spirosomataceae</taxon>
        <taxon>Dyadobacter</taxon>
    </lineage>
</organism>
<name>C6VTR7_DYAFD</name>
<accession>C6VTR7</accession>
<dbReference type="EMBL" id="CP001619">
    <property type="protein sequence ID" value="ACT93010.1"/>
    <property type="molecule type" value="Genomic_DNA"/>
</dbReference>
<proteinExistence type="predicted"/>
<protein>
    <submittedName>
        <fullName evidence="1">Uncharacterized protein</fullName>
    </submittedName>
</protein>
<dbReference type="HOGENOM" id="CLU_3117247_0_0_10"/>
<evidence type="ECO:0000313" key="2">
    <source>
        <dbReference type="Proteomes" id="UP000002011"/>
    </source>
</evidence>